<feature type="domain" description="EIF3F/CSN6-like C-terminal" evidence="2">
    <location>
        <begin position="1"/>
        <end position="78"/>
    </location>
</feature>
<dbReference type="PANTHER" id="PTHR10540:SF8">
    <property type="entry name" value="COP9 SIGNALOSOME COMPLEX SUBUNIT 6"/>
    <property type="match status" value="1"/>
</dbReference>
<dbReference type="VEuPathDB" id="FungiDB:AMAG_04429"/>
<reference evidence="3 4" key="1">
    <citation type="submission" date="2009-11" db="EMBL/GenBank/DDBJ databases">
        <title>Annotation of Allomyces macrogynus ATCC 38327.</title>
        <authorList>
            <consortium name="The Broad Institute Genome Sequencing Platform"/>
            <person name="Russ C."/>
            <person name="Cuomo C."/>
            <person name="Burger G."/>
            <person name="Gray M.W."/>
            <person name="Holland P.W.H."/>
            <person name="King N."/>
            <person name="Lang F.B.F."/>
            <person name="Roger A.J."/>
            <person name="Ruiz-Trillo I."/>
            <person name="Young S.K."/>
            <person name="Zeng Q."/>
            <person name="Gargeya S."/>
            <person name="Fitzgerald M."/>
            <person name="Haas B."/>
            <person name="Abouelleil A."/>
            <person name="Alvarado L."/>
            <person name="Arachchi H.M."/>
            <person name="Berlin A."/>
            <person name="Chapman S.B."/>
            <person name="Gearin G."/>
            <person name="Goldberg J."/>
            <person name="Griggs A."/>
            <person name="Gujja S."/>
            <person name="Hansen M."/>
            <person name="Heiman D."/>
            <person name="Howarth C."/>
            <person name="Larimer J."/>
            <person name="Lui A."/>
            <person name="MacDonald P.J.P."/>
            <person name="McCowen C."/>
            <person name="Montmayeur A."/>
            <person name="Murphy C."/>
            <person name="Neiman D."/>
            <person name="Pearson M."/>
            <person name="Priest M."/>
            <person name="Roberts A."/>
            <person name="Saif S."/>
            <person name="Shea T."/>
            <person name="Sisk P."/>
            <person name="Stolte C."/>
            <person name="Sykes S."/>
            <person name="Wortman J."/>
            <person name="Nusbaum C."/>
            <person name="Birren B."/>
        </authorList>
    </citation>
    <scope>NUCLEOTIDE SEQUENCE [LARGE SCALE GENOMIC DNA]</scope>
    <source>
        <strain evidence="3 4">ATCC 38327</strain>
    </source>
</reference>
<organism evidence="3 4">
    <name type="scientific">Allomyces macrogynus (strain ATCC 38327)</name>
    <name type="common">Allomyces javanicus var. macrogynus</name>
    <dbReference type="NCBI Taxonomy" id="578462"/>
    <lineage>
        <taxon>Eukaryota</taxon>
        <taxon>Fungi</taxon>
        <taxon>Fungi incertae sedis</taxon>
        <taxon>Blastocladiomycota</taxon>
        <taxon>Blastocladiomycetes</taxon>
        <taxon>Blastocladiales</taxon>
        <taxon>Blastocladiaceae</taxon>
        <taxon>Allomyces</taxon>
    </lineage>
</organism>
<gene>
    <name evidence="3" type="ORF">AMAG_04429</name>
</gene>
<evidence type="ECO:0000313" key="3">
    <source>
        <dbReference type="EMBL" id="KNE58891.1"/>
    </source>
</evidence>
<dbReference type="InterPro" id="IPR024969">
    <property type="entry name" value="EIF3F/CSN6-like_C"/>
</dbReference>
<evidence type="ECO:0000313" key="4">
    <source>
        <dbReference type="Proteomes" id="UP000054350"/>
    </source>
</evidence>
<dbReference type="OrthoDB" id="1378at2759"/>
<dbReference type="GO" id="GO:0008180">
    <property type="term" value="C:COP9 signalosome"/>
    <property type="evidence" value="ECO:0007669"/>
    <property type="project" value="TreeGrafter"/>
</dbReference>
<sequence>MLHTRIQAILAYVKQVQAGALPPDHDLLRQVASIVHRLPTISSPEFSEALAKEHNDILLAMYLAVMTKTTQATNQMVNKHLQTQSTSGAAGGMLPGHHGGPFGGRGMRGFSGSSSSGGRNARASVMAALQGGATPWS</sequence>
<dbReference type="EMBL" id="GG745333">
    <property type="protein sequence ID" value="KNE58891.1"/>
    <property type="molecule type" value="Genomic_DNA"/>
</dbReference>
<protein>
    <recommendedName>
        <fullName evidence="2">EIF3F/CSN6-like C-terminal domain-containing protein</fullName>
    </recommendedName>
</protein>
<proteinExistence type="inferred from homology"/>
<name>A0A0L0S8Y5_ALLM3</name>
<dbReference type="Pfam" id="PF13012">
    <property type="entry name" value="MitMem_reg"/>
    <property type="match status" value="1"/>
</dbReference>
<evidence type="ECO:0000256" key="1">
    <source>
        <dbReference type="ARBA" id="ARBA00010893"/>
    </source>
</evidence>
<evidence type="ECO:0000259" key="2">
    <source>
        <dbReference type="Pfam" id="PF13012"/>
    </source>
</evidence>
<dbReference type="eggNOG" id="KOG3050">
    <property type="taxonomic scope" value="Eukaryota"/>
</dbReference>
<reference evidence="4" key="2">
    <citation type="submission" date="2009-11" db="EMBL/GenBank/DDBJ databases">
        <title>The Genome Sequence of Allomyces macrogynus strain ATCC 38327.</title>
        <authorList>
            <consortium name="The Broad Institute Genome Sequencing Platform"/>
            <person name="Russ C."/>
            <person name="Cuomo C."/>
            <person name="Shea T."/>
            <person name="Young S.K."/>
            <person name="Zeng Q."/>
            <person name="Koehrsen M."/>
            <person name="Haas B."/>
            <person name="Borodovsky M."/>
            <person name="Guigo R."/>
            <person name="Alvarado L."/>
            <person name="Berlin A."/>
            <person name="Borenstein D."/>
            <person name="Chen Z."/>
            <person name="Engels R."/>
            <person name="Freedman E."/>
            <person name="Gellesch M."/>
            <person name="Goldberg J."/>
            <person name="Griggs A."/>
            <person name="Gujja S."/>
            <person name="Heiman D."/>
            <person name="Hepburn T."/>
            <person name="Howarth C."/>
            <person name="Jen D."/>
            <person name="Larson L."/>
            <person name="Lewis B."/>
            <person name="Mehta T."/>
            <person name="Park D."/>
            <person name="Pearson M."/>
            <person name="Roberts A."/>
            <person name="Saif S."/>
            <person name="Shenoy N."/>
            <person name="Sisk P."/>
            <person name="Stolte C."/>
            <person name="Sykes S."/>
            <person name="Walk T."/>
            <person name="White J."/>
            <person name="Yandava C."/>
            <person name="Burger G."/>
            <person name="Gray M.W."/>
            <person name="Holland P.W.H."/>
            <person name="King N."/>
            <person name="Lang F.B.F."/>
            <person name="Roger A.J."/>
            <person name="Ruiz-Trillo I."/>
            <person name="Lander E."/>
            <person name="Nusbaum C."/>
        </authorList>
    </citation>
    <scope>NUCLEOTIDE SEQUENCE [LARGE SCALE GENOMIC DNA]</scope>
    <source>
        <strain evidence="4">ATCC 38327</strain>
    </source>
</reference>
<keyword evidence="4" id="KW-1185">Reference proteome</keyword>
<accession>A0A0L0S8Y5</accession>
<dbReference type="PANTHER" id="PTHR10540">
    <property type="entry name" value="EUKARYOTIC TRANSLATION INITIATION FACTOR 3 SUBUNIT F-RELATED"/>
    <property type="match status" value="1"/>
</dbReference>
<dbReference type="STRING" id="578462.A0A0L0S8Y5"/>
<comment type="similarity">
    <text evidence="1">Belongs to the peptidase M67A family. CSN6 subfamily.</text>
</comment>
<dbReference type="AlphaFoldDB" id="A0A0L0S8Y5"/>
<dbReference type="Proteomes" id="UP000054350">
    <property type="component" value="Unassembled WGS sequence"/>
</dbReference>